<name>A0A1I4ILJ1_9RHOB</name>
<reference evidence="2 3" key="1">
    <citation type="submission" date="2016-10" db="EMBL/GenBank/DDBJ databases">
        <authorList>
            <person name="de Groot N.N."/>
        </authorList>
    </citation>
    <scope>NUCLEOTIDE SEQUENCE [LARGE SCALE GENOMIC DNA]</scope>
    <source>
        <strain evidence="2 3">DSM 16199</strain>
    </source>
</reference>
<keyword evidence="1" id="KW-0472">Membrane</keyword>
<feature type="transmembrane region" description="Helical" evidence="1">
    <location>
        <begin position="21"/>
        <end position="42"/>
    </location>
</feature>
<evidence type="ECO:0000313" key="2">
    <source>
        <dbReference type="EMBL" id="SFL55125.1"/>
    </source>
</evidence>
<evidence type="ECO:0000256" key="1">
    <source>
        <dbReference type="SAM" id="Phobius"/>
    </source>
</evidence>
<proteinExistence type="predicted"/>
<sequence>MSAISASAFLKTGESKAGLPITVWIAALCLFAVFNTYVAAIANRADADPAMPVFCWLAPNDLRLYVIDTYVGEAYMVNNDDTIADCG</sequence>
<protein>
    <submittedName>
        <fullName evidence="2">Uncharacterized protein</fullName>
    </submittedName>
</protein>
<dbReference type="STRING" id="195913.SAMN04488004_12725"/>
<keyword evidence="3" id="KW-1185">Reference proteome</keyword>
<gene>
    <name evidence="2" type="ORF">SAMN04488004_12725</name>
</gene>
<accession>A0A1I4ILJ1</accession>
<dbReference type="EMBL" id="FOTF01000027">
    <property type="protein sequence ID" value="SFL55125.1"/>
    <property type="molecule type" value="Genomic_DNA"/>
</dbReference>
<keyword evidence="1" id="KW-1133">Transmembrane helix</keyword>
<dbReference type="AlphaFoldDB" id="A0A1I4ILJ1"/>
<keyword evidence="1" id="KW-0812">Transmembrane</keyword>
<dbReference type="Proteomes" id="UP000199550">
    <property type="component" value="Unassembled WGS sequence"/>
</dbReference>
<evidence type="ECO:0000313" key="3">
    <source>
        <dbReference type="Proteomes" id="UP000199550"/>
    </source>
</evidence>
<organism evidence="2 3">
    <name type="scientific">Loktanella salsilacus</name>
    <dbReference type="NCBI Taxonomy" id="195913"/>
    <lineage>
        <taxon>Bacteria</taxon>
        <taxon>Pseudomonadati</taxon>
        <taxon>Pseudomonadota</taxon>
        <taxon>Alphaproteobacteria</taxon>
        <taxon>Rhodobacterales</taxon>
        <taxon>Roseobacteraceae</taxon>
        <taxon>Loktanella</taxon>
    </lineage>
</organism>